<keyword evidence="4 6" id="KW-0472">Membrane</keyword>
<evidence type="ECO:0000256" key="2">
    <source>
        <dbReference type="ARBA" id="ARBA00022692"/>
    </source>
</evidence>
<dbReference type="STRING" id="1156394.T0QLB8"/>
<dbReference type="EMBL" id="JH767151">
    <property type="protein sequence ID" value="EQC35491.1"/>
    <property type="molecule type" value="Genomic_DNA"/>
</dbReference>
<reference evidence="8 9" key="1">
    <citation type="submission" date="2012-04" db="EMBL/GenBank/DDBJ databases">
        <title>The Genome Sequence of Saprolegnia declina VS20.</title>
        <authorList>
            <consortium name="The Broad Institute Genome Sequencing Platform"/>
            <person name="Russ C."/>
            <person name="Nusbaum C."/>
            <person name="Tyler B."/>
            <person name="van West P."/>
            <person name="Dieguez-Uribeondo J."/>
            <person name="de Bruijn I."/>
            <person name="Tripathy S."/>
            <person name="Jiang R."/>
            <person name="Young S.K."/>
            <person name="Zeng Q."/>
            <person name="Gargeya S."/>
            <person name="Fitzgerald M."/>
            <person name="Haas B."/>
            <person name="Abouelleil A."/>
            <person name="Alvarado L."/>
            <person name="Arachchi H.M."/>
            <person name="Berlin A."/>
            <person name="Chapman S.B."/>
            <person name="Goldberg J."/>
            <person name="Griggs A."/>
            <person name="Gujja S."/>
            <person name="Hansen M."/>
            <person name="Howarth C."/>
            <person name="Imamovic A."/>
            <person name="Larimer J."/>
            <person name="McCowen C."/>
            <person name="Montmayeur A."/>
            <person name="Murphy C."/>
            <person name="Neiman D."/>
            <person name="Pearson M."/>
            <person name="Priest M."/>
            <person name="Roberts A."/>
            <person name="Saif S."/>
            <person name="Shea T."/>
            <person name="Sisk P."/>
            <person name="Sykes S."/>
            <person name="Wortman J."/>
            <person name="Nusbaum C."/>
            <person name="Birren B."/>
        </authorList>
    </citation>
    <scope>NUCLEOTIDE SEQUENCE [LARGE SCALE GENOMIC DNA]</scope>
    <source>
        <strain evidence="8 9">VS20</strain>
    </source>
</reference>
<dbReference type="RefSeq" id="XP_008611241.1">
    <property type="nucleotide sequence ID" value="XM_008613019.1"/>
</dbReference>
<dbReference type="OrthoDB" id="3900342at2759"/>
<feature type="transmembrane region" description="Helical" evidence="6">
    <location>
        <begin position="131"/>
        <end position="150"/>
    </location>
</feature>
<dbReference type="eggNOG" id="KOG1286">
    <property type="taxonomic scope" value="Eukaryota"/>
</dbReference>
<evidence type="ECO:0000256" key="1">
    <source>
        <dbReference type="ARBA" id="ARBA00004141"/>
    </source>
</evidence>
<feature type="transmembrane region" description="Helical" evidence="6">
    <location>
        <begin position="233"/>
        <end position="261"/>
    </location>
</feature>
<feature type="domain" description="Amino acid permease/ SLC12A" evidence="7">
    <location>
        <begin position="25"/>
        <end position="450"/>
    </location>
</feature>
<feature type="transmembrane region" description="Helical" evidence="6">
    <location>
        <begin position="46"/>
        <end position="70"/>
    </location>
</feature>
<accession>T0QLB8</accession>
<dbReference type="Gene3D" id="1.20.1740.10">
    <property type="entry name" value="Amino acid/polyamine transporter I"/>
    <property type="match status" value="1"/>
</dbReference>
<dbReference type="PANTHER" id="PTHR42770">
    <property type="entry name" value="AMINO ACID TRANSPORTER-RELATED"/>
    <property type="match status" value="1"/>
</dbReference>
<organism evidence="8 9">
    <name type="scientific">Saprolegnia diclina (strain VS20)</name>
    <dbReference type="NCBI Taxonomy" id="1156394"/>
    <lineage>
        <taxon>Eukaryota</taxon>
        <taxon>Sar</taxon>
        <taxon>Stramenopiles</taxon>
        <taxon>Oomycota</taxon>
        <taxon>Saprolegniomycetes</taxon>
        <taxon>Saprolegniales</taxon>
        <taxon>Saprolegniaceae</taxon>
        <taxon>Saprolegnia</taxon>
    </lineage>
</organism>
<feature type="transmembrane region" description="Helical" evidence="6">
    <location>
        <begin position="399"/>
        <end position="422"/>
    </location>
</feature>
<feature type="region of interest" description="Disordered" evidence="5">
    <location>
        <begin position="460"/>
        <end position="482"/>
    </location>
</feature>
<evidence type="ECO:0000313" key="8">
    <source>
        <dbReference type="EMBL" id="EQC35491.1"/>
    </source>
</evidence>
<feature type="transmembrane region" description="Helical" evidence="6">
    <location>
        <begin position="332"/>
        <end position="351"/>
    </location>
</feature>
<keyword evidence="2 6" id="KW-0812">Transmembrane</keyword>
<protein>
    <recommendedName>
        <fullName evidence="7">Amino acid permease/ SLC12A domain-containing protein</fullName>
    </recommendedName>
</protein>
<dbReference type="GeneID" id="19947926"/>
<dbReference type="InParanoid" id="T0QLB8"/>
<dbReference type="AlphaFoldDB" id="T0QLB8"/>
<evidence type="ECO:0000256" key="6">
    <source>
        <dbReference type="SAM" id="Phobius"/>
    </source>
</evidence>
<dbReference type="PIRSF" id="PIRSF006060">
    <property type="entry name" value="AA_transporter"/>
    <property type="match status" value="1"/>
</dbReference>
<feature type="transmembrane region" description="Helical" evidence="6">
    <location>
        <begin position="193"/>
        <end position="212"/>
    </location>
</feature>
<feature type="transmembrane region" description="Helical" evidence="6">
    <location>
        <begin position="281"/>
        <end position="303"/>
    </location>
</feature>
<dbReference type="GO" id="GO:0055085">
    <property type="term" value="P:transmembrane transport"/>
    <property type="evidence" value="ECO:0007669"/>
    <property type="project" value="InterPro"/>
</dbReference>
<dbReference type="InterPro" id="IPR050367">
    <property type="entry name" value="APC_superfamily"/>
</dbReference>
<evidence type="ECO:0000313" key="9">
    <source>
        <dbReference type="Proteomes" id="UP000030762"/>
    </source>
</evidence>
<sequence>MPEAIKHQESLEHARFAKTQHLWALGVGTVIGGDFFGWQAGLSAGFLGYLINLGIASIFYMLLAFSIAELSTAIPCGGGPYIFAQKAWGPGAAYFAGLAEALKVVVVVAIACSANSGYMNEVLGLSSSVSPLWWVLFCGIFVLLNIGGVAMSFNIQVVATCLSVLFLVIFYVGAAFHIDYDKWIVADDWEFQGGVGGLFSGFSFAMWFFFGIEELPLAVEETVDPATHMPRGIILSFVSLCTLAFLTLFFNTAIAPGAVGIMNSLAPLFEGYKTIFGDTSAVRGVSVLLIIGLLSSFHSFLYAMGRLLYAMAREGILPSALAKLHPTRHTPYVALLSGTSLGLLLAIVLHFTIGDAVMTAVLINLSLIGALVSYAFQMSSFIKLRWSAPDMERPYKSPFGLPGAVVCFLMVFVILASIVYQGAQSSDFLVSIIAAAVYFGIAGVVYVYRVKHATSAITSDSGSLQDNLMSPSAESFPTSHAA</sequence>
<dbReference type="Proteomes" id="UP000030762">
    <property type="component" value="Unassembled WGS sequence"/>
</dbReference>
<dbReference type="PANTHER" id="PTHR42770:SF7">
    <property type="entry name" value="MEMBRANE PROTEIN"/>
    <property type="match status" value="1"/>
</dbReference>
<dbReference type="GO" id="GO:0016020">
    <property type="term" value="C:membrane"/>
    <property type="evidence" value="ECO:0007669"/>
    <property type="project" value="UniProtKB-SubCell"/>
</dbReference>
<feature type="transmembrane region" description="Helical" evidence="6">
    <location>
        <begin position="21"/>
        <end position="40"/>
    </location>
</feature>
<feature type="transmembrane region" description="Helical" evidence="6">
    <location>
        <begin position="157"/>
        <end position="178"/>
    </location>
</feature>
<keyword evidence="3 6" id="KW-1133">Transmembrane helix</keyword>
<feature type="transmembrane region" description="Helical" evidence="6">
    <location>
        <begin position="91"/>
        <end position="111"/>
    </location>
</feature>
<proteinExistence type="predicted"/>
<dbReference type="InterPro" id="IPR004841">
    <property type="entry name" value="AA-permease/SLC12A_dom"/>
</dbReference>
<name>T0QLB8_SAPDV</name>
<feature type="transmembrane region" description="Helical" evidence="6">
    <location>
        <begin position="428"/>
        <end position="448"/>
    </location>
</feature>
<evidence type="ECO:0000256" key="3">
    <source>
        <dbReference type="ARBA" id="ARBA00022989"/>
    </source>
</evidence>
<dbReference type="VEuPathDB" id="FungiDB:SDRG_07199"/>
<dbReference type="Pfam" id="PF00324">
    <property type="entry name" value="AA_permease"/>
    <property type="match status" value="1"/>
</dbReference>
<keyword evidence="9" id="KW-1185">Reference proteome</keyword>
<evidence type="ECO:0000256" key="4">
    <source>
        <dbReference type="ARBA" id="ARBA00023136"/>
    </source>
</evidence>
<evidence type="ECO:0000256" key="5">
    <source>
        <dbReference type="SAM" id="MobiDB-lite"/>
    </source>
</evidence>
<evidence type="ECO:0000259" key="7">
    <source>
        <dbReference type="Pfam" id="PF00324"/>
    </source>
</evidence>
<comment type="subcellular location">
    <subcellularLocation>
        <location evidence="1">Membrane</location>
        <topology evidence="1">Multi-pass membrane protein</topology>
    </subcellularLocation>
</comment>
<feature type="transmembrane region" description="Helical" evidence="6">
    <location>
        <begin position="357"/>
        <end position="378"/>
    </location>
</feature>
<gene>
    <name evidence="8" type="ORF">SDRG_07199</name>
</gene>
<dbReference type="OMA" id="AFFWTWP"/>